<accession>A0AA38W6H8</accession>
<keyword evidence="2" id="KW-1185">Reference proteome</keyword>
<dbReference type="EMBL" id="JARYMX010000008">
    <property type="protein sequence ID" value="KAJ9539194.1"/>
    <property type="molecule type" value="Genomic_DNA"/>
</dbReference>
<dbReference type="AlphaFoldDB" id="A0AA38W6H8"/>
<dbReference type="Proteomes" id="UP001172457">
    <property type="component" value="Chromosome 8"/>
</dbReference>
<reference evidence="1" key="1">
    <citation type="submission" date="2023-03" db="EMBL/GenBank/DDBJ databases">
        <title>Chromosome-scale reference genome and RAD-based genetic map of yellow starthistle (Centaurea solstitialis) reveal putative structural variation and QTLs associated with invader traits.</title>
        <authorList>
            <person name="Reatini B."/>
            <person name="Cang F.A."/>
            <person name="Jiang Q."/>
            <person name="Mckibben M.T.W."/>
            <person name="Barker M.S."/>
            <person name="Rieseberg L.H."/>
            <person name="Dlugosch K.M."/>
        </authorList>
    </citation>
    <scope>NUCLEOTIDE SEQUENCE</scope>
    <source>
        <strain evidence="1">CAN-66</strain>
        <tissue evidence="1">Leaf</tissue>
    </source>
</reference>
<evidence type="ECO:0008006" key="3">
    <source>
        <dbReference type="Google" id="ProtNLM"/>
    </source>
</evidence>
<organism evidence="1 2">
    <name type="scientific">Centaurea solstitialis</name>
    <name type="common">yellow star-thistle</name>
    <dbReference type="NCBI Taxonomy" id="347529"/>
    <lineage>
        <taxon>Eukaryota</taxon>
        <taxon>Viridiplantae</taxon>
        <taxon>Streptophyta</taxon>
        <taxon>Embryophyta</taxon>
        <taxon>Tracheophyta</taxon>
        <taxon>Spermatophyta</taxon>
        <taxon>Magnoliopsida</taxon>
        <taxon>eudicotyledons</taxon>
        <taxon>Gunneridae</taxon>
        <taxon>Pentapetalae</taxon>
        <taxon>asterids</taxon>
        <taxon>campanulids</taxon>
        <taxon>Asterales</taxon>
        <taxon>Asteraceae</taxon>
        <taxon>Carduoideae</taxon>
        <taxon>Cardueae</taxon>
        <taxon>Centaureinae</taxon>
        <taxon>Centaurea</taxon>
    </lineage>
</organism>
<gene>
    <name evidence="1" type="ORF">OSB04_031927</name>
</gene>
<name>A0AA38W6H8_9ASTR</name>
<comment type="caution">
    <text evidence="1">The sequence shown here is derived from an EMBL/GenBank/DDBJ whole genome shotgun (WGS) entry which is preliminary data.</text>
</comment>
<evidence type="ECO:0000313" key="2">
    <source>
        <dbReference type="Proteomes" id="UP001172457"/>
    </source>
</evidence>
<proteinExistence type="predicted"/>
<protein>
    <recommendedName>
        <fullName evidence="3">Reverse transcriptase Ty1/copia-type domain-containing protein</fullName>
    </recommendedName>
</protein>
<sequence length="106" mass="12205">MADFMALEALILEPSTYVETITSSKRDKWITAMHDEMESLENNGTWELVELPKEKKQIRSNISPCEEIRYKARLVAKGSIHILLSIVAMHDYELEQLDIKTAFLHG</sequence>
<evidence type="ECO:0000313" key="1">
    <source>
        <dbReference type="EMBL" id="KAJ9539194.1"/>
    </source>
</evidence>